<gene>
    <name evidence="3" type="ORF">ACFOLH_16010</name>
</gene>
<dbReference type="PANTHER" id="PTHR30590">
    <property type="entry name" value="INNER MEMBRANE PROTEIN"/>
    <property type="match status" value="1"/>
</dbReference>
<evidence type="ECO:0000259" key="2">
    <source>
        <dbReference type="Pfam" id="PF04235"/>
    </source>
</evidence>
<dbReference type="PANTHER" id="PTHR30590:SF2">
    <property type="entry name" value="INNER MEMBRANE PROTEIN"/>
    <property type="match status" value="1"/>
</dbReference>
<protein>
    <submittedName>
        <fullName evidence="3">DUF418 domain-containing protein</fullName>
    </submittedName>
</protein>
<keyword evidence="1" id="KW-1133">Transmembrane helix</keyword>
<keyword evidence="4" id="KW-1185">Reference proteome</keyword>
<reference evidence="4" key="1">
    <citation type="journal article" date="2019" name="Int. J. Syst. Evol. Microbiol.">
        <title>The Global Catalogue of Microorganisms (GCM) 10K type strain sequencing project: providing services to taxonomists for standard genome sequencing and annotation.</title>
        <authorList>
            <consortium name="The Broad Institute Genomics Platform"/>
            <consortium name="The Broad Institute Genome Sequencing Center for Infectious Disease"/>
            <person name="Wu L."/>
            <person name="Ma J."/>
        </authorList>
    </citation>
    <scope>NUCLEOTIDE SEQUENCE [LARGE SCALE GENOMIC DNA]</scope>
    <source>
        <strain evidence="4">NCAIM B.02333</strain>
    </source>
</reference>
<feature type="transmembrane region" description="Helical" evidence="1">
    <location>
        <begin position="157"/>
        <end position="178"/>
    </location>
</feature>
<name>A0ABV7WJ26_9MICO</name>
<feature type="transmembrane region" description="Helical" evidence="1">
    <location>
        <begin position="324"/>
        <end position="344"/>
    </location>
</feature>
<dbReference type="RefSeq" id="WP_340291106.1">
    <property type="nucleotide sequence ID" value="NZ_JBBEOI010000030.1"/>
</dbReference>
<dbReference type="InterPro" id="IPR007349">
    <property type="entry name" value="DUF418"/>
</dbReference>
<accession>A0ABV7WJ26</accession>
<evidence type="ECO:0000313" key="3">
    <source>
        <dbReference type="EMBL" id="MFC3689855.1"/>
    </source>
</evidence>
<feature type="transmembrane region" description="Helical" evidence="1">
    <location>
        <begin position="272"/>
        <end position="298"/>
    </location>
</feature>
<dbReference type="Pfam" id="PF04235">
    <property type="entry name" value="DUF418"/>
    <property type="match status" value="1"/>
</dbReference>
<keyword evidence="1" id="KW-0472">Membrane</keyword>
<feature type="transmembrane region" description="Helical" evidence="1">
    <location>
        <begin position="135"/>
        <end position="150"/>
    </location>
</feature>
<feature type="domain" description="DUF418" evidence="2">
    <location>
        <begin position="222"/>
        <end position="389"/>
    </location>
</feature>
<evidence type="ECO:0000256" key="1">
    <source>
        <dbReference type="SAM" id="Phobius"/>
    </source>
</evidence>
<feature type="transmembrane region" description="Helical" evidence="1">
    <location>
        <begin position="28"/>
        <end position="46"/>
    </location>
</feature>
<feature type="transmembrane region" description="Helical" evidence="1">
    <location>
        <begin position="350"/>
        <end position="371"/>
    </location>
</feature>
<dbReference type="InterPro" id="IPR052529">
    <property type="entry name" value="Bact_Transport_Assoc"/>
</dbReference>
<organism evidence="3 4">
    <name type="scientific">Aquipuribacter hungaricus</name>
    <dbReference type="NCBI Taxonomy" id="545624"/>
    <lineage>
        <taxon>Bacteria</taxon>
        <taxon>Bacillati</taxon>
        <taxon>Actinomycetota</taxon>
        <taxon>Actinomycetes</taxon>
        <taxon>Micrococcales</taxon>
        <taxon>Intrasporangiaceae</taxon>
        <taxon>Aquipuribacter</taxon>
    </lineage>
</organism>
<feature type="transmembrane region" description="Helical" evidence="1">
    <location>
        <begin position="198"/>
        <end position="220"/>
    </location>
</feature>
<proteinExistence type="predicted"/>
<feature type="transmembrane region" description="Helical" evidence="1">
    <location>
        <begin position="112"/>
        <end position="129"/>
    </location>
</feature>
<feature type="transmembrane region" description="Helical" evidence="1">
    <location>
        <begin position="82"/>
        <end position="100"/>
    </location>
</feature>
<dbReference type="EMBL" id="JBHRWW010000013">
    <property type="protein sequence ID" value="MFC3689855.1"/>
    <property type="molecule type" value="Genomic_DNA"/>
</dbReference>
<comment type="caution">
    <text evidence="3">The sequence shown here is derived from an EMBL/GenBank/DDBJ whole genome shotgun (WGS) entry which is preliminary data.</text>
</comment>
<evidence type="ECO:0000313" key="4">
    <source>
        <dbReference type="Proteomes" id="UP001595685"/>
    </source>
</evidence>
<keyword evidence="1" id="KW-0812">Transmembrane</keyword>
<dbReference type="Proteomes" id="UP001595685">
    <property type="component" value="Unassembled WGS sequence"/>
</dbReference>
<sequence length="406" mass="42224">MDTRTVPAATTVAVGPTPRAERAWAPDLARGAVLLGIALANVSIYLHGADIGAGGRPVGGSVLDRTLDVVVTTFVNDRSRPMFALLFGFGLVTMVGRLTARGLAPRERRRVLLRRQLWLVAFGAVHAALLFEGDILGMYGVTGLVVLLLLHRRPRVLVAWGTASLVVLALLFGAFDALTEVPRPPTDYLVSVVERVAVWVVGVLGGTLLMLVLAPMLAGVAMARAGLLDRPWEHLPLLRRLAVGGVVLGVVGGLPYGLVVGEAWEPGIVTSAVLAGVHAVTGTAMGVAYVSLFALWAAHLHRTGAPRRGAPAVLAAVGERSLTCYLLQSVVLAPLLAPWGLALGDGLGTAAAYGTALTVWLVTVGVAWALATAGRRGPAEVLLRRLTYGPRSARSGGGRTAAPLAA</sequence>
<feature type="transmembrane region" description="Helical" evidence="1">
    <location>
        <begin position="241"/>
        <end position="260"/>
    </location>
</feature>